<feature type="domain" description="Phosphatidylinositol transfer protein N-terminal" evidence="4">
    <location>
        <begin position="346"/>
        <end position="602"/>
    </location>
</feature>
<keyword evidence="2" id="KW-0732">Signal</keyword>
<reference evidence="5" key="1">
    <citation type="submission" date="2010-02" db="EMBL/GenBank/DDBJ databases">
        <title>Sequencing and annotation of the Blastocystis hominis genome.</title>
        <authorList>
            <person name="Wincker P."/>
        </authorList>
    </citation>
    <scope>NUCLEOTIDE SEQUENCE</scope>
    <source>
        <strain evidence="5">Singapore isolate B</strain>
    </source>
</reference>
<dbReference type="Pfam" id="PF00892">
    <property type="entry name" value="EamA"/>
    <property type="match status" value="1"/>
</dbReference>
<feature type="transmembrane region" description="Helical" evidence="1">
    <location>
        <begin position="305"/>
        <end position="324"/>
    </location>
</feature>
<gene>
    <name evidence="5" type="ORF">GSBLH_T00004363001</name>
</gene>
<dbReference type="GeneID" id="24921394"/>
<keyword evidence="6" id="KW-1185">Reference proteome</keyword>
<dbReference type="InterPro" id="IPR055261">
    <property type="entry name" value="PI_transfer_N"/>
</dbReference>
<dbReference type="PANTHER" id="PTHR10658">
    <property type="entry name" value="PHOSPHATIDYLINOSITOL TRANSFER PROTEIN"/>
    <property type="match status" value="1"/>
</dbReference>
<feature type="transmembrane region" description="Helical" evidence="1">
    <location>
        <begin position="115"/>
        <end position="134"/>
    </location>
</feature>
<dbReference type="EMBL" id="FN668688">
    <property type="protein sequence ID" value="CBK24652.2"/>
    <property type="molecule type" value="Genomic_DNA"/>
</dbReference>
<dbReference type="SUPFAM" id="SSF103481">
    <property type="entry name" value="Multidrug resistance efflux transporter EmrE"/>
    <property type="match status" value="1"/>
</dbReference>
<dbReference type="Pfam" id="PF02121">
    <property type="entry name" value="IP_trans"/>
    <property type="match status" value="1"/>
</dbReference>
<evidence type="ECO:0000313" key="6">
    <source>
        <dbReference type="Proteomes" id="UP000008312"/>
    </source>
</evidence>
<dbReference type="AlphaFoldDB" id="D8M9B3"/>
<dbReference type="OrthoDB" id="29773at2759"/>
<feature type="transmembrane region" description="Helical" evidence="1">
    <location>
        <begin position="166"/>
        <end position="187"/>
    </location>
</feature>
<keyword evidence="1" id="KW-0472">Membrane</keyword>
<dbReference type="Gene3D" id="3.30.530.20">
    <property type="match status" value="1"/>
</dbReference>
<organism evidence="5">
    <name type="scientific">Blastocystis hominis</name>
    <dbReference type="NCBI Taxonomy" id="12968"/>
    <lineage>
        <taxon>Eukaryota</taxon>
        <taxon>Sar</taxon>
        <taxon>Stramenopiles</taxon>
        <taxon>Bigyra</taxon>
        <taxon>Opalozoa</taxon>
        <taxon>Opalinata</taxon>
        <taxon>Blastocystidae</taxon>
        <taxon>Blastocystis</taxon>
    </lineage>
</organism>
<dbReference type="RefSeq" id="XP_012898700.1">
    <property type="nucleotide sequence ID" value="XM_013043246.1"/>
</dbReference>
<dbReference type="InterPro" id="IPR001666">
    <property type="entry name" value="PI_transfer"/>
</dbReference>
<dbReference type="GO" id="GO:0005548">
    <property type="term" value="F:phospholipid transporter activity"/>
    <property type="evidence" value="ECO:0007669"/>
    <property type="project" value="InterPro"/>
</dbReference>
<sequence>MPVVFLFSGVLDTLCTQQLVYQGASDMRSMFSIFSYYFAQALIGITPIKFSDEVGVITVVDLESSGSLENEVDKHIQVAKNMKKLKMLYVLSALLDIAGYVIRTIGMVYCGSGLFQVAFSSVAIFSAIYSHFLLKTYISNMQWLGILVVTFGLCISPLSGSTVTGSPYIGICLTLLGAQFYALSYIVNEMILRIPGNKGSKEICKNVGLLNTFLCLLVILLDTIPNREQLVFSPLRARHATLQEVLISTAVYIGSHTLHSYALYSVQGILGAIWTGLLQCIRACIVFIVSSYLYCSEDPNQCLTYSKIVATIIVTTGIIIFTMGKQRVASHLLSDSGTENQWFVLMIVEFRVPLPFCLDNPMIGYRYMNLKACESATGGGEGVEWLVEENYDNTDGHLVCDIDGFSIPRNKGVYTLKHYLITSKLPSWLVKLLPSDSIFLEEKAWISSEYRFAIITFGCISKKRFQIVLEMKYVNQDRGTIENIFNLSEEQLKSRTVQHYDVCDAYKSEIIPDNENICKFSSQHISGSPLSPGWWRNRPLNTMCCQYWLLHINFHFFGLQQLGETLIFRNQCYMNRQTERQMLTMIDSWIHLSEEDIYRLELEGMDELKNKMKSSERSMAYTSGI</sequence>
<accession>D8M9B3</accession>
<evidence type="ECO:0000259" key="4">
    <source>
        <dbReference type="Pfam" id="PF02121"/>
    </source>
</evidence>
<proteinExistence type="predicted"/>
<protein>
    <submittedName>
        <fullName evidence="5">Uncharacterized protein</fullName>
    </submittedName>
</protein>
<dbReference type="PANTHER" id="PTHR10658:SF11">
    <property type="entry name" value="VIBRATOR, ISOFORM B"/>
    <property type="match status" value="1"/>
</dbReference>
<dbReference type="InterPro" id="IPR037185">
    <property type="entry name" value="EmrE-like"/>
</dbReference>
<feature type="transmembrane region" description="Helical" evidence="1">
    <location>
        <begin position="141"/>
        <end position="160"/>
    </location>
</feature>
<keyword evidence="1" id="KW-0812">Transmembrane</keyword>
<feature type="domain" description="EamA" evidence="3">
    <location>
        <begin position="84"/>
        <end position="155"/>
    </location>
</feature>
<evidence type="ECO:0000256" key="2">
    <source>
        <dbReference type="SAM" id="SignalP"/>
    </source>
</evidence>
<feature type="chain" id="PRO_5003117800" evidence="2">
    <location>
        <begin position="17"/>
        <end position="625"/>
    </location>
</feature>
<feature type="transmembrane region" description="Helical" evidence="1">
    <location>
        <begin position="207"/>
        <end position="225"/>
    </location>
</feature>
<name>D8M9B3_BLAHO</name>
<dbReference type="InterPro" id="IPR000620">
    <property type="entry name" value="EamA_dom"/>
</dbReference>
<feature type="transmembrane region" description="Helical" evidence="1">
    <location>
        <begin position="271"/>
        <end position="293"/>
    </location>
</feature>
<dbReference type="InterPro" id="IPR023393">
    <property type="entry name" value="START-like_dom_sf"/>
</dbReference>
<keyword evidence="1" id="KW-1133">Transmembrane helix</keyword>
<evidence type="ECO:0000259" key="3">
    <source>
        <dbReference type="Pfam" id="PF00892"/>
    </source>
</evidence>
<dbReference type="InParanoid" id="D8M9B3"/>
<dbReference type="SUPFAM" id="SSF55961">
    <property type="entry name" value="Bet v1-like"/>
    <property type="match status" value="1"/>
</dbReference>
<evidence type="ECO:0000313" key="5">
    <source>
        <dbReference type="EMBL" id="CBK24652.2"/>
    </source>
</evidence>
<feature type="transmembrane region" description="Helical" evidence="1">
    <location>
        <begin position="88"/>
        <end position="109"/>
    </location>
</feature>
<dbReference type="GO" id="GO:0016020">
    <property type="term" value="C:membrane"/>
    <property type="evidence" value="ECO:0007669"/>
    <property type="project" value="InterPro"/>
</dbReference>
<evidence type="ECO:0000256" key="1">
    <source>
        <dbReference type="SAM" id="Phobius"/>
    </source>
</evidence>
<feature type="signal peptide" evidence="2">
    <location>
        <begin position="1"/>
        <end position="16"/>
    </location>
</feature>
<dbReference type="Proteomes" id="UP000008312">
    <property type="component" value="Unassembled WGS sequence"/>
</dbReference>